<dbReference type="GO" id="GO:0003677">
    <property type="term" value="F:DNA binding"/>
    <property type="evidence" value="ECO:0007669"/>
    <property type="project" value="UniProtKB-KW"/>
</dbReference>
<keyword evidence="10" id="KW-1185">Reference proteome</keyword>
<evidence type="ECO:0000256" key="1">
    <source>
        <dbReference type="ARBA" id="ARBA00004123"/>
    </source>
</evidence>
<evidence type="ECO:0000256" key="3">
    <source>
        <dbReference type="ARBA" id="ARBA00023015"/>
    </source>
</evidence>
<dbReference type="GO" id="GO:0006357">
    <property type="term" value="P:regulation of transcription by RNA polymerase II"/>
    <property type="evidence" value="ECO:0007669"/>
    <property type="project" value="UniProtKB-ARBA"/>
</dbReference>
<feature type="compositionally biased region" description="Basic and acidic residues" evidence="7">
    <location>
        <begin position="50"/>
        <end position="72"/>
    </location>
</feature>
<evidence type="ECO:0000313" key="9">
    <source>
        <dbReference type="EMBL" id="KAA8907138.1"/>
    </source>
</evidence>
<protein>
    <recommendedName>
        <fullName evidence="8">BZIP domain-containing protein</fullName>
    </recommendedName>
</protein>
<evidence type="ECO:0000256" key="5">
    <source>
        <dbReference type="ARBA" id="ARBA00023163"/>
    </source>
</evidence>
<reference evidence="9 10" key="1">
    <citation type="submission" date="2019-07" db="EMBL/GenBank/DDBJ databases">
        <title>Genome assembly of two rare yeast pathogens: Diutina rugosa and Trichomonascus ciferrii.</title>
        <authorList>
            <person name="Mixao V."/>
            <person name="Saus E."/>
            <person name="Hansen A."/>
            <person name="Lass-Flor C."/>
            <person name="Gabaldon T."/>
        </authorList>
    </citation>
    <scope>NUCLEOTIDE SEQUENCE [LARGE SCALE GENOMIC DNA]</scope>
    <source>
        <strain evidence="9 10">CBS 613</strain>
    </source>
</reference>
<dbReference type="Pfam" id="PF07716">
    <property type="entry name" value="bZIP_2"/>
    <property type="match status" value="1"/>
</dbReference>
<dbReference type="CDD" id="cd14687">
    <property type="entry name" value="bZIP_ATF2"/>
    <property type="match status" value="1"/>
</dbReference>
<evidence type="ECO:0000256" key="7">
    <source>
        <dbReference type="SAM" id="MobiDB-lite"/>
    </source>
</evidence>
<evidence type="ECO:0000313" key="10">
    <source>
        <dbReference type="Proteomes" id="UP000449547"/>
    </source>
</evidence>
<evidence type="ECO:0000256" key="6">
    <source>
        <dbReference type="ARBA" id="ARBA00023242"/>
    </source>
</evidence>
<dbReference type="Gene3D" id="1.20.5.170">
    <property type="match status" value="1"/>
</dbReference>
<dbReference type="GO" id="GO:0003700">
    <property type="term" value="F:DNA-binding transcription factor activity"/>
    <property type="evidence" value="ECO:0007669"/>
    <property type="project" value="InterPro"/>
</dbReference>
<dbReference type="SUPFAM" id="SSF57959">
    <property type="entry name" value="Leucine zipper domain"/>
    <property type="match status" value="1"/>
</dbReference>
<keyword evidence="3" id="KW-0805">Transcription regulation</keyword>
<sequence>MPPAPEEKAESHSSDTPAKSESDQQQENDKKRAAPQSSTETKKKPRKQKKQSEEPKDKMEGNDDDEKRRNFLERNRVAASKCRQRKKQLIQKMEDELTFYSTGYRELSAQVTQLREQLIKVNQVLAAHKDCQLLAQQVGGFDHLNQLLTQSQYVTQLAAGNQGNVTSIPSTIPTTLNSVPMAGAQAATQTSAANTMTAVPPPPPNAQPQYQPGMPGMMESGVPRSAVMAAATDNQQTVTSHGSMTDLQAVGNEQGDLRNIQSMSNLQRAGELEGLTLDMGMVQPNN</sequence>
<dbReference type="OMA" id="HSECGDP"/>
<keyword evidence="5" id="KW-0804">Transcription</keyword>
<dbReference type="PANTHER" id="PTHR19304">
    <property type="entry name" value="CYCLIC-AMP RESPONSE ELEMENT BINDING PROTEIN"/>
    <property type="match status" value="1"/>
</dbReference>
<comment type="subcellular location">
    <subcellularLocation>
        <location evidence="1">Nucleus</location>
    </subcellularLocation>
</comment>
<proteinExistence type="inferred from homology"/>
<dbReference type="PROSITE" id="PS50217">
    <property type="entry name" value="BZIP"/>
    <property type="match status" value="1"/>
</dbReference>
<feature type="domain" description="BZIP" evidence="8">
    <location>
        <begin position="65"/>
        <end position="128"/>
    </location>
</feature>
<dbReference type="VEuPathDB" id="FungiDB:DIURU_000822"/>
<dbReference type="GeneID" id="54779475"/>
<evidence type="ECO:0000259" key="8">
    <source>
        <dbReference type="PROSITE" id="PS50217"/>
    </source>
</evidence>
<name>A0A642UWX1_DIURU</name>
<dbReference type="InterPro" id="IPR046347">
    <property type="entry name" value="bZIP_sf"/>
</dbReference>
<gene>
    <name evidence="9" type="ORF">DIURU_000822</name>
</gene>
<organism evidence="9 10">
    <name type="scientific">Diutina rugosa</name>
    <name type="common">Yeast</name>
    <name type="synonym">Candida rugosa</name>
    <dbReference type="NCBI Taxonomy" id="5481"/>
    <lineage>
        <taxon>Eukaryota</taxon>
        <taxon>Fungi</taxon>
        <taxon>Dikarya</taxon>
        <taxon>Ascomycota</taxon>
        <taxon>Saccharomycotina</taxon>
        <taxon>Pichiomycetes</taxon>
        <taxon>Debaryomycetaceae</taxon>
        <taxon>Diutina</taxon>
    </lineage>
</organism>
<feature type="region of interest" description="Disordered" evidence="7">
    <location>
        <begin position="1"/>
        <end position="72"/>
    </location>
</feature>
<dbReference type="GO" id="GO:0005634">
    <property type="term" value="C:nucleus"/>
    <property type="evidence" value="ECO:0007669"/>
    <property type="project" value="UniProtKB-SubCell"/>
</dbReference>
<dbReference type="InterPro" id="IPR004827">
    <property type="entry name" value="bZIP"/>
</dbReference>
<evidence type="ECO:0000256" key="4">
    <source>
        <dbReference type="ARBA" id="ARBA00023125"/>
    </source>
</evidence>
<keyword evidence="4" id="KW-0238">DNA-binding</keyword>
<dbReference type="RefSeq" id="XP_034014489.1">
    <property type="nucleotide sequence ID" value="XM_034159113.1"/>
</dbReference>
<comment type="caution">
    <text evidence="9">The sequence shown here is derived from an EMBL/GenBank/DDBJ whole genome shotgun (WGS) entry which is preliminary data.</text>
</comment>
<dbReference type="OrthoDB" id="295274at2759"/>
<dbReference type="EMBL" id="SWFT01000027">
    <property type="protein sequence ID" value="KAA8907138.1"/>
    <property type="molecule type" value="Genomic_DNA"/>
</dbReference>
<dbReference type="FunFam" id="1.20.5.170:FF:000053">
    <property type="entry name" value="BZIP transcription factor AtfA"/>
    <property type="match status" value="1"/>
</dbReference>
<dbReference type="InterPro" id="IPR051027">
    <property type="entry name" value="bZIP_transcription_factors"/>
</dbReference>
<dbReference type="AlphaFoldDB" id="A0A642UWX1"/>
<keyword evidence="6" id="KW-0539">Nucleus</keyword>
<comment type="similarity">
    <text evidence="2">Belongs to the bZIP family.</text>
</comment>
<dbReference type="SMART" id="SM00338">
    <property type="entry name" value="BRLZ"/>
    <property type="match status" value="1"/>
</dbReference>
<evidence type="ECO:0000256" key="2">
    <source>
        <dbReference type="ARBA" id="ARBA00007163"/>
    </source>
</evidence>
<accession>A0A642UWX1</accession>
<dbReference type="Proteomes" id="UP000449547">
    <property type="component" value="Unassembled WGS sequence"/>
</dbReference>
<feature type="compositionally biased region" description="Basic and acidic residues" evidence="7">
    <location>
        <begin position="1"/>
        <end position="32"/>
    </location>
</feature>